<proteinExistence type="predicted"/>
<keyword evidence="2" id="KW-1185">Reference proteome</keyword>
<dbReference type="EMBL" id="QTSX02005053">
    <property type="protein sequence ID" value="KAJ9061611.1"/>
    <property type="molecule type" value="Genomic_DNA"/>
</dbReference>
<accession>A0ACC2SHI2</accession>
<dbReference type="Proteomes" id="UP001165960">
    <property type="component" value="Unassembled WGS sequence"/>
</dbReference>
<reference evidence="1" key="1">
    <citation type="submission" date="2022-04" db="EMBL/GenBank/DDBJ databases">
        <title>Genome of the entomopathogenic fungus Entomophthora muscae.</title>
        <authorList>
            <person name="Elya C."/>
            <person name="Lovett B.R."/>
            <person name="Lee E."/>
            <person name="Macias A.M."/>
            <person name="Hajek A.E."/>
            <person name="De Bivort B.L."/>
            <person name="Kasson M.T."/>
            <person name="De Fine Licht H.H."/>
            <person name="Stajich J.E."/>
        </authorList>
    </citation>
    <scope>NUCLEOTIDE SEQUENCE</scope>
    <source>
        <strain evidence="1">Berkeley</strain>
    </source>
</reference>
<organism evidence="1 2">
    <name type="scientific">Entomophthora muscae</name>
    <dbReference type="NCBI Taxonomy" id="34485"/>
    <lineage>
        <taxon>Eukaryota</taxon>
        <taxon>Fungi</taxon>
        <taxon>Fungi incertae sedis</taxon>
        <taxon>Zoopagomycota</taxon>
        <taxon>Entomophthoromycotina</taxon>
        <taxon>Entomophthoromycetes</taxon>
        <taxon>Entomophthorales</taxon>
        <taxon>Entomophthoraceae</taxon>
        <taxon>Entomophthora</taxon>
    </lineage>
</organism>
<name>A0ACC2SHI2_9FUNG</name>
<evidence type="ECO:0000313" key="2">
    <source>
        <dbReference type="Proteomes" id="UP001165960"/>
    </source>
</evidence>
<comment type="caution">
    <text evidence="1">The sequence shown here is derived from an EMBL/GenBank/DDBJ whole genome shotgun (WGS) entry which is preliminary data.</text>
</comment>
<sequence length="167" mass="18787">MEARLRTWRHPFTPKPLLQSLHTQLYPHSFTHPAQAANQPNNQNGNSDLEQLPTNSQPGFPLANQASALAAQHPKHRIITAQILQEIVALNLQGLSWDQITAQLQFTLATIMQEFNNLVNRGNLIRTAKKPKKAPESQISEAYPITLDLCRDVKPSCKDTAELTFYN</sequence>
<evidence type="ECO:0000313" key="1">
    <source>
        <dbReference type="EMBL" id="KAJ9061611.1"/>
    </source>
</evidence>
<protein>
    <submittedName>
        <fullName evidence="1">Uncharacterized protein</fullName>
    </submittedName>
</protein>
<gene>
    <name evidence="1" type="ORF">DSO57_1018775</name>
</gene>